<dbReference type="InterPro" id="IPR002711">
    <property type="entry name" value="HNH"/>
</dbReference>
<comment type="caution">
    <text evidence="2">The sequence shown here is derived from an EMBL/GenBank/DDBJ whole genome shotgun (WGS) entry which is preliminary data.</text>
</comment>
<name>A0ABT2DKM4_9BACI</name>
<keyword evidence="2" id="KW-0255">Endonuclease</keyword>
<proteinExistence type="predicted"/>
<accession>A0ABT2DKM4</accession>
<evidence type="ECO:0000259" key="1">
    <source>
        <dbReference type="SMART" id="SM00507"/>
    </source>
</evidence>
<keyword evidence="3" id="KW-1185">Reference proteome</keyword>
<keyword evidence="2" id="KW-0540">Nuclease</keyword>
<dbReference type="EMBL" id="JANTOO010000007">
    <property type="protein sequence ID" value="MCS1395451.1"/>
    <property type="molecule type" value="Genomic_DNA"/>
</dbReference>
<organism evidence="2 3">
    <name type="scientific">Lysinibacillus pinottii</name>
    <dbReference type="NCBI Taxonomy" id="2973932"/>
    <lineage>
        <taxon>Bacteria</taxon>
        <taxon>Bacillati</taxon>
        <taxon>Bacillota</taxon>
        <taxon>Bacilli</taxon>
        <taxon>Bacillales</taxon>
        <taxon>Bacillaceae</taxon>
        <taxon>Lysinibacillus</taxon>
    </lineage>
</organism>
<evidence type="ECO:0000313" key="2">
    <source>
        <dbReference type="EMBL" id="MCS1395451.1"/>
    </source>
</evidence>
<dbReference type="Gene3D" id="1.10.30.50">
    <property type="match status" value="1"/>
</dbReference>
<reference evidence="2 3" key="1">
    <citation type="submission" date="2022-08" db="EMBL/GenBank/DDBJ databases">
        <title>Lysinibacillus sequencing.</title>
        <authorList>
            <person name="Dunlap C."/>
        </authorList>
    </citation>
    <scope>NUCLEOTIDE SEQUENCE [LARGE SCALE GENOMIC DNA]</scope>
    <source>
        <strain evidence="2 3">PB211</strain>
    </source>
</reference>
<evidence type="ECO:0000313" key="3">
    <source>
        <dbReference type="Proteomes" id="UP001525021"/>
    </source>
</evidence>
<dbReference type="Pfam" id="PF01844">
    <property type="entry name" value="HNH"/>
    <property type="match status" value="1"/>
</dbReference>
<sequence length="243" mass="29270">MKAYYRNPKEIPKKLIDDINKKKWYENLRDGKNNIRDRWNTTQEDKRPIIREKLYQITNGCCAYCGKKIKISEMDVDHFLPSHKFNYLSYCWLNYIPSCKTCNQSFKHQYYPKSIAEKQIIEHCCQGIVVPFDATYNQNILFTVTQDRIIDPFYDDISIHLTFQPLTYSYKAHTDIGKEMNKIFFRRQEFIEYIEGISFAVKRLVKNNNPRNILDPFINLYGSEFYYNAYWDFWSERKSDGLL</sequence>
<dbReference type="GO" id="GO:0004519">
    <property type="term" value="F:endonuclease activity"/>
    <property type="evidence" value="ECO:0007669"/>
    <property type="project" value="UniProtKB-KW"/>
</dbReference>
<keyword evidence="2" id="KW-0378">Hydrolase</keyword>
<dbReference type="InterPro" id="IPR003615">
    <property type="entry name" value="HNH_nuc"/>
</dbReference>
<gene>
    <name evidence="2" type="ORF">NXZ79_05270</name>
</gene>
<dbReference type="CDD" id="cd00085">
    <property type="entry name" value="HNHc"/>
    <property type="match status" value="1"/>
</dbReference>
<protein>
    <submittedName>
        <fullName evidence="2">HNH endonuclease</fullName>
    </submittedName>
</protein>
<dbReference type="Proteomes" id="UP001525021">
    <property type="component" value="Unassembled WGS sequence"/>
</dbReference>
<feature type="domain" description="HNH nuclease" evidence="1">
    <location>
        <begin position="49"/>
        <end position="104"/>
    </location>
</feature>
<dbReference type="RefSeq" id="WP_012292275.1">
    <property type="nucleotide sequence ID" value="NZ_JANTOO010000007.1"/>
</dbReference>
<dbReference type="SMART" id="SM00507">
    <property type="entry name" value="HNHc"/>
    <property type="match status" value="1"/>
</dbReference>